<dbReference type="GeneID" id="303189646"/>
<gene>
    <name evidence="10" type="ORF">CIK83_12015</name>
</gene>
<dbReference type="GO" id="GO:0006508">
    <property type="term" value="P:proteolysis"/>
    <property type="evidence" value="ECO:0007669"/>
    <property type="project" value="UniProtKB-KW"/>
</dbReference>
<dbReference type="SUPFAM" id="SSF102712">
    <property type="entry name" value="JAB1/MPN domain"/>
    <property type="match status" value="1"/>
</dbReference>
<dbReference type="EMBL" id="QPGL01000002">
    <property type="protein sequence ID" value="RCS70183.1"/>
    <property type="molecule type" value="Genomic_DNA"/>
</dbReference>
<evidence type="ECO:0000313" key="10">
    <source>
        <dbReference type="EMBL" id="RCS70183.1"/>
    </source>
</evidence>
<dbReference type="GO" id="GO:0008234">
    <property type="term" value="F:cysteine-type peptidase activity"/>
    <property type="evidence" value="ECO:0007669"/>
    <property type="project" value="UniProtKB-KW"/>
</dbReference>
<evidence type="ECO:0000256" key="6">
    <source>
        <dbReference type="ARBA" id="ARBA00022833"/>
    </source>
</evidence>
<protein>
    <submittedName>
        <fullName evidence="10">Phage tail protein</fullName>
    </submittedName>
</protein>
<comment type="similarity">
    <text evidence="1">Belongs to the peptidase C40 family.</text>
</comment>
<dbReference type="InterPro" id="IPR038765">
    <property type="entry name" value="Papain-like_cys_pep_sf"/>
</dbReference>
<keyword evidence="3" id="KW-0479">Metal-binding</keyword>
<comment type="caution">
    <text evidence="10">The sequence shown here is derived from an EMBL/GenBank/DDBJ whole genome shotgun (WGS) entry which is preliminary data.</text>
</comment>
<name>A0A368LII7_9VIBR</name>
<dbReference type="GO" id="GO:0008270">
    <property type="term" value="F:zinc ion binding"/>
    <property type="evidence" value="ECO:0007669"/>
    <property type="project" value="TreeGrafter"/>
</dbReference>
<dbReference type="CDD" id="cd08073">
    <property type="entry name" value="MPN_NLPC_P60"/>
    <property type="match status" value="1"/>
</dbReference>
<evidence type="ECO:0000259" key="9">
    <source>
        <dbReference type="PROSITE" id="PS51935"/>
    </source>
</evidence>
<keyword evidence="4" id="KW-0378">Hydrolase</keyword>
<evidence type="ECO:0000256" key="5">
    <source>
        <dbReference type="ARBA" id="ARBA00022807"/>
    </source>
</evidence>
<feature type="domain" description="NlpC/P60" evidence="9">
    <location>
        <begin position="101"/>
        <end position="255"/>
    </location>
</feature>
<dbReference type="SMART" id="SM00232">
    <property type="entry name" value="JAB_MPN"/>
    <property type="match status" value="1"/>
</dbReference>
<dbReference type="PROSITE" id="PS50249">
    <property type="entry name" value="MPN"/>
    <property type="match status" value="1"/>
</dbReference>
<dbReference type="SUPFAM" id="SSF54001">
    <property type="entry name" value="Cysteine proteinases"/>
    <property type="match status" value="1"/>
</dbReference>
<dbReference type="RefSeq" id="WP_086959726.1">
    <property type="nucleotide sequence ID" value="NZ_FUKS01000013.1"/>
</dbReference>
<dbReference type="Proteomes" id="UP000252479">
    <property type="component" value="Unassembled WGS sequence"/>
</dbReference>
<dbReference type="InterPro" id="IPR000064">
    <property type="entry name" value="NLP_P60_dom"/>
</dbReference>
<keyword evidence="7" id="KW-0482">Metalloprotease</keyword>
<dbReference type="InterPro" id="IPR037518">
    <property type="entry name" value="MPN"/>
</dbReference>
<dbReference type="AlphaFoldDB" id="A0A368LII7"/>
<dbReference type="PANTHER" id="PTHR34858">
    <property type="entry name" value="CYSO-CYSTEINE PEPTIDASE"/>
    <property type="match status" value="1"/>
</dbReference>
<keyword evidence="11" id="KW-1185">Reference proteome</keyword>
<reference evidence="10 11" key="1">
    <citation type="journal article" date="2017" name="Elife">
        <title>Extensive horizontal gene transfer in cheese-associated bacteria.</title>
        <authorList>
            <person name="Bonham K.S."/>
            <person name="Wolfe B.E."/>
            <person name="Dutton R.J."/>
        </authorList>
    </citation>
    <scope>NUCLEOTIDE SEQUENCE [LARGE SCALE GENOMIC DNA]</scope>
    <source>
        <strain evidence="10 11">JB196</strain>
    </source>
</reference>
<evidence type="ECO:0000256" key="1">
    <source>
        <dbReference type="ARBA" id="ARBA00007074"/>
    </source>
</evidence>
<dbReference type="Gene3D" id="3.90.1720.10">
    <property type="entry name" value="endopeptidase domain like (from Nostoc punctiforme)"/>
    <property type="match status" value="1"/>
</dbReference>
<dbReference type="PANTHER" id="PTHR34858:SF1">
    <property type="entry name" value="CYSO-CYSTEINE PEPTIDASE"/>
    <property type="match status" value="1"/>
</dbReference>
<keyword evidence="2" id="KW-0645">Protease</keyword>
<keyword evidence="6" id="KW-0862">Zinc</keyword>
<dbReference type="Pfam" id="PF14464">
    <property type="entry name" value="Prok-JAB"/>
    <property type="match status" value="1"/>
</dbReference>
<dbReference type="InterPro" id="IPR000555">
    <property type="entry name" value="JAMM/MPN+_dom"/>
</dbReference>
<evidence type="ECO:0000259" key="8">
    <source>
        <dbReference type="PROSITE" id="PS50249"/>
    </source>
</evidence>
<accession>A0A368LII7</accession>
<evidence type="ECO:0000313" key="11">
    <source>
        <dbReference type="Proteomes" id="UP000252479"/>
    </source>
</evidence>
<organism evidence="10 11">
    <name type="scientific">Vibrio casei</name>
    <dbReference type="NCBI Taxonomy" id="673372"/>
    <lineage>
        <taxon>Bacteria</taxon>
        <taxon>Pseudomonadati</taxon>
        <taxon>Pseudomonadota</taxon>
        <taxon>Gammaproteobacteria</taxon>
        <taxon>Vibrionales</taxon>
        <taxon>Vibrionaceae</taxon>
        <taxon>Vibrio</taxon>
    </lineage>
</organism>
<sequence>MKKHIKSAIEKHAMADYPRECCGLVIALGNKEKYIPCRNIADKDTDFKIPADDYAAIEDQGQVLAVVHSHIDRDATPSEVDKVSCEATGLPWHIVSVGQDAGDKSHRVTGWHSFEPIGYVSPLVGREFFHGSLDCYGLVRDFYSREVDIELMDFDRADFWWKDDSAGELYLNNFEKAGFVRVDGEPQFGDVILMQYRSDRTNHGGVYIGDTPLKSQPDLHPIQGALLHHPMPRLSERVIYQGYWRDITRVIVRYVGNGK</sequence>
<evidence type="ECO:0000256" key="2">
    <source>
        <dbReference type="ARBA" id="ARBA00022670"/>
    </source>
</evidence>
<dbReference type="InterPro" id="IPR028090">
    <property type="entry name" value="JAB_dom_prok"/>
</dbReference>
<proteinExistence type="inferred from homology"/>
<feature type="domain" description="MPN" evidence="8">
    <location>
        <begin position="1"/>
        <end position="120"/>
    </location>
</feature>
<dbReference type="PROSITE" id="PS51935">
    <property type="entry name" value="NLPC_P60"/>
    <property type="match status" value="1"/>
</dbReference>
<evidence type="ECO:0000256" key="4">
    <source>
        <dbReference type="ARBA" id="ARBA00022801"/>
    </source>
</evidence>
<evidence type="ECO:0000256" key="7">
    <source>
        <dbReference type="ARBA" id="ARBA00023049"/>
    </source>
</evidence>
<dbReference type="Pfam" id="PF00877">
    <property type="entry name" value="NLPC_P60"/>
    <property type="match status" value="1"/>
</dbReference>
<keyword evidence="5" id="KW-0788">Thiol protease</keyword>
<dbReference type="InterPro" id="IPR051929">
    <property type="entry name" value="VirAsm_ModProt"/>
</dbReference>
<dbReference type="Gene3D" id="3.40.140.10">
    <property type="entry name" value="Cytidine Deaminase, domain 2"/>
    <property type="match status" value="1"/>
</dbReference>
<evidence type="ECO:0000256" key="3">
    <source>
        <dbReference type="ARBA" id="ARBA00022723"/>
    </source>
</evidence>
<dbReference type="GO" id="GO:0008235">
    <property type="term" value="F:metalloexopeptidase activity"/>
    <property type="evidence" value="ECO:0007669"/>
    <property type="project" value="TreeGrafter"/>
</dbReference>